<sequence>MRKITLAAAALLALSTVGASAQSGLSTQDPHKGAAQEGGRTQATPGYTPDSGMTPGDKASQPTPRSGLSTQDSHSGPAQAGGRTQATPGASGSGSTMDTTGTVTPRSGVSTQDPHKGPAQEGGRTQATPGPTR</sequence>
<keyword evidence="4" id="KW-1185">Reference proteome</keyword>
<protein>
    <submittedName>
        <fullName evidence="3">Uncharacterized protein</fullName>
    </submittedName>
</protein>
<feature type="region of interest" description="Disordered" evidence="1">
    <location>
        <begin position="19"/>
        <end position="133"/>
    </location>
</feature>
<feature type="compositionally biased region" description="Polar residues" evidence="1">
    <location>
        <begin position="60"/>
        <end position="90"/>
    </location>
</feature>
<feature type="signal peptide" evidence="2">
    <location>
        <begin position="1"/>
        <end position="21"/>
    </location>
</feature>
<reference evidence="3" key="2">
    <citation type="submission" date="2020-09" db="EMBL/GenBank/DDBJ databases">
        <authorList>
            <person name="Sun Q."/>
            <person name="Sedlacek I."/>
        </authorList>
    </citation>
    <scope>NUCLEOTIDE SEQUENCE</scope>
    <source>
        <strain evidence="3">CCM 7897</strain>
    </source>
</reference>
<evidence type="ECO:0000256" key="2">
    <source>
        <dbReference type="SAM" id="SignalP"/>
    </source>
</evidence>
<accession>A0A917BNM2</accession>
<feature type="compositionally biased region" description="Low complexity" evidence="1">
    <location>
        <begin position="93"/>
        <end position="104"/>
    </location>
</feature>
<dbReference type="RefSeq" id="WP_188575787.1">
    <property type="nucleotide sequence ID" value="NZ_BMCT01000001.1"/>
</dbReference>
<organism evidence="3 4">
    <name type="scientific">Azorhizobium oxalatiphilum</name>
    <dbReference type="NCBI Taxonomy" id="980631"/>
    <lineage>
        <taxon>Bacteria</taxon>
        <taxon>Pseudomonadati</taxon>
        <taxon>Pseudomonadota</taxon>
        <taxon>Alphaproteobacteria</taxon>
        <taxon>Hyphomicrobiales</taxon>
        <taxon>Xanthobacteraceae</taxon>
        <taxon>Azorhizobium</taxon>
    </lineage>
</organism>
<dbReference type="EMBL" id="BMCT01000001">
    <property type="protein sequence ID" value="GGF51836.1"/>
    <property type="molecule type" value="Genomic_DNA"/>
</dbReference>
<feature type="chain" id="PRO_5036863121" evidence="2">
    <location>
        <begin position="22"/>
        <end position="133"/>
    </location>
</feature>
<comment type="caution">
    <text evidence="3">The sequence shown here is derived from an EMBL/GenBank/DDBJ whole genome shotgun (WGS) entry which is preliminary data.</text>
</comment>
<dbReference type="AlphaFoldDB" id="A0A917BNM2"/>
<evidence type="ECO:0000313" key="4">
    <source>
        <dbReference type="Proteomes" id="UP000606044"/>
    </source>
</evidence>
<reference evidence="3" key="1">
    <citation type="journal article" date="2014" name="Int. J. Syst. Evol. Microbiol.">
        <title>Complete genome sequence of Corynebacterium casei LMG S-19264T (=DSM 44701T), isolated from a smear-ripened cheese.</title>
        <authorList>
            <consortium name="US DOE Joint Genome Institute (JGI-PGF)"/>
            <person name="Walter F."/>
            <person name="Albersmeier A."/>
            <person name="Kalinowski J."/>
            <person name="Ruckert C."/>
        </authorList>
    </citation>
    <scope>NUCLEOTIDE SEQUENCE</scope>
    <source>
        <strain evidence="3">CCM 7897</strain>
    </source>
</reference>
<feature type="compositionally biased region" description="Polar residues" evidence="1">
    <location>
        <begin position="123"/>
        <end position="133"/>
    </location>
</feature>
<feature type="compositionally biased region" description="Polar residues" evidence="1">
    <location>
        <begin position="19"/>
        <end position="28"/>
    </location>
</feature>
<dbReference type="Proteomes" id="UP000606044">
    <property type="component" value="Unassembled WGS sequence"/>
</dbReference>
<name>A0A917BNM2_9HYPH</name>
<gene>
    <name evidence="3" type="ORF">GCM10007301_09090</name>
</gene>
<evidence type="ECO:0000313" key="3">
    <source>
        <dbReference type="EMBL" id="GGF51836.1"/>
    </source>
</evidence>
<proteinExistence type="predicted"/>
<evidence type="ECO:0000256" key="1">
    <source>
        <dbReference type="SAM" id="MobiDB-lite"/>
    </source>
</evidence>
<keyword evidence="2" id="KW-0732">Signal</keyword>